<feature type="domain" description="Reverse transcriptase" evidence="2">
    <location>
        <begin position="50"/>
        <end position="110"/>
    </location>
</feature>
<evidence type="ECO:0000259" key="2">
    <source>
        <dbReference type="Pfam" id="PF00078"/>
    </source>
</evidence>
<evidence type="ECO:0000313" key="3">
    <source>
        <dbReference type="Ensembl" id="ENSBIXP00000009817.1"/>
    </source>
</evidence>
<feature type="coiled-coil region" evidence="1">
    <location>
        <begin position="50"/>
        <end position="96"/>
    </location>
</feature>
<dbReference type="Pfam" id="PF00078">
    <property type="entry name" value="RVT_1"/>
    <property type="match status" value="1"/>
</dbReference>
<dbReference type="PANTHER" id="PTHR47027:SF8">
    <property type="entry name" value="RIBONUCLEASE H"/>
    <property type="match status" value="1"/>
</dbReference>
<proteinExistence type="predicted"/>
<dbReference type="AlphaFoldDB" id="A0A4W2CD07"/>
<sequence length="343" mass="39235">MQVKKQQLELDMEQWTGSKLGKEYIKAVYCHPAYLTYMQSTSCEFIHAGLNEAQARIKIARRNINNLRYADDTTLMAESEEELKSLLMKEKEESEKVGLKLNIQKTKITASGSITSWQIDGEIVETVADFIFGGSKSIANGDSSHEIKRCLPLGRKAPTNLDSILKSRDITLPTNIHLVKATVFPVVMYGCESWTIKKAEHQRIDAFELLCWRKLLRVPWTTRRPNQSILKEISPEYSLEGLMLKQKLQYLGHLMRRTDSLEKTLMLGKIEGRRRRGRQRMRWLDGITDSMDIGLGRLWELVMDREADSMDVGYQTLGIGDGHSLVCCSPWGCKESDMTEQLN</sequence>
<dbReference type="OMA" id="CEFIHAG"/>
<reference evidence="3 4" key="1">
    <citation type="submission" date="2018-11" db="EMBL/GenBank/DDBJ databases">
        <title>Haplotype-resolved cattle genomes.</title>
        <authorList>
            <person name="Low W.Y."/>
            <person name="Tearle R."/>
            <person name="Bickhart D.M."/>
            <person name="Rosen B.D."/>
            <person name="Koren S."/>
            <person name="Rhie A."/>
            <person name="Hiendleder S."/>
            <person name="Phillippy A.M."/>
            <person name="Smith T.P.L."/>
            <person name="Williams J.L."/>
        </authorList>
    </citation>
    <scope>NUCLEOTIDE SEQUENCE [LARGE SCALE GENOMIC DNA]</scope>
</reference>
<evidence type="ECO:0000256" key="1">
    <source>
        <dbReference type="SAM" id="Coils"/>
    </source>
</evidence>
<accession>A0A4W2CD07</accession>
<evidence type="ECO:0000313" key="4">
    <source>
        <dbReference type="Proteomes" id="UP000314981"/>
    </source>
</evidence>
<name>A0A4W2CD07_BOBOX</name>
<protein>
    <recommendedName>
        <fullName evidence="2">Reverse transcriptase domain-containing protein</fullName>
    </recommendedName>
</protein>
<reference evidence="3" key="3">
    <citation type="submission" date="2025-09" db="UniProtKB">
        <authorList>
            <consortium name="Ensembl"/>
        </authorList>
    </citation>
    <scope>IDENTIFICATION</scope>
</reference>
<dbReference type="Proteomes" id="UP000314981">
    <property type="component" value="Chromosome 14"/>
</dbReference>
<dbReference type="Ensembl" id="ENSBIXT00000044328.1">
    <property type="protein sequence ID" value="ENSBIXP00000009817.1"/>
    <property type="gene ID" value="ENSBIXG00000015432.1"/>
</dbReference>
<dbReference type="InterPro" id="IPR000477">
    <property type="entry name" value="RT_dom"/>
</dbReference>
<reference evidence="3" key="2">
    <citation type="submission" date="2025-08" db="UniProtKB">
        <authorList>
            <consortium name="Ensembl"/>
        </authorList>
    </citation>
    <scope>IDENTIFICATION</scope>
</reference>
<dbReference type="PANTHER" id="PTHR47027">
    <property type="entry name" value="REVERSE TRANSCRIPTASE DOMAIN-CONTAINING PROTEIN"/>
    <property type="match status" value="1"/>
</dbReference>
<organism evidence="3 4">
    <name type="scientific">Bos indicus x Bos taurus</name>
    <name type="common">Hybrid cattle</name>
    <dbReference type="NCBI Taxonomy" id="30522"/>
    <lineage>
        <taxon>Eukaryota</taxon>
        <taxon>Metazoa</taxon>
        <taxon>Chordata</taxon>
        <taxon>Craniata</taxon>
        <taxon>Vertebrata</taxon>
        <taxon>Euteleostomi</taxon>
        <taxon>Mammalia</taxon>
        <taxon>Eutheria</taxon>
        <taxon>Laurasiatheria</taxon>
        <taxon>Artiodactyla</taxon>
        <taxon>Ruminantia</taxon>
        <taxon>Pecora</taxon>
        <taxon>Bovidae</taxon>
        <taxon>Bovinae</taxon>
        <taxon>Bos</taxon>
    </lineage>
</organism>
<keyword evidence="1" id="KW-0175">Coiled coil</keyword>
<keyword evidence="4" id="KW-1185">Reference proteome</keyword>